<dbReference type="EMBL" id="KD111255">
    <property type="protein sequence ID" value="EMS60318.1"/>
    <property type="molecule type" value="Genomic_DNA"/>
</dbReference>
<sequence>MGEGSKDRKELGASVYVTFQFNIYGNRFHVMIVPTPRHDSIARLVRLNELFGSGCTISAVAVSFDSSRLHDLCCSCVVRLIKIYHEGKICLTVHFRRAHTSDGTGLASWWNQIYHEGKICLTVHFRRAHTSDGTGLASWWNQALESLRLLLLCFFGQGVYYEYCNLDMIKNATTMDKPTPNKDQENNRYAKRQPFGVKDINNNRAYEAEESSSGVFWFLMTCTFLVE</sequence>
<evidence type="ECO:0000313" key="1">
    <source>
        <dbReference type="EMBL" id="EMS60318.1"/>
    </source>
</evidence>
<reference evidence="1" key="1">
    <citation type="journal article" date="2013" name="Nature">
        <title>Draft genome of the wheat A-genome progenitor Triticum urartu.</title>
        <authorList>
            <person name="Ling H.Q."/>
            <person name="Zhao S."/>
            <person name="Liu D."/>
            <person name="Wang J."/>
            <person name="Sun H."/>
            <person name="Zhang C."/>
            <person name="Fan H."/>
            <person name="Li D."/>
            <person name="Dong L."/>
            <person name="Tao Y."/>
            <person name="Gao C."/>
            <person name="Wu H."/>
            <person name="Li Y."/>
            <person name="Cui Y."/>
            <person name="Guo X."/>
            <person name="Zheng S."/>
            <person name="Wang B."/>
            <person name="Yu K."/>
            <person name="Liang Q."/>
            <person name="Yang W."/>
            <person name="Lou X."/>
            <person name="Chen J."/>
            <person name="Feng M."/>
            <person name="Jian J."/>
            <person name="Zhang X."/>
            <person name="Luo G."/>
            <person name="Jiang Y."/>
            <person name="Liu J."/>
            <person name="Wang Z."/>
            <person name="Sha Y."/>
            <person name="Zhang B."/>
            <person name="Wu H."/>
            <person name="Tang D."/>
            <person name="Shen Q."/>
            <person name="Xue P."/>
            <person name="Zou S."/>
            <person name="Wang X."/>
            <person name="Liu X."/>
            <person name="Wang F."/>
            <person name="Yang Y."/>
            <person name="An X."/>
            <person name="Dong Z."/>
            <person name="Zhang K."/>
            <person name="Zhang X."/>
            <person name="Luo M.C."/>
            <person name="Dvorak J."/>
            <person name="Tong Y."/>
            <person name="Wang J."/>
            <person name="Yang H."/>
            <person name="Li Z."/>
            <person name="Wang D."/>
            <person name="Zhang A."/>
            <person name="Wang J."/>
        </authorList>
    </citation>
    <scope>NUCLEOTIDE SEQUENCE</scope>
</reference>
<protein>
    <submittedName>
        <fullName evidence="1">Uncharacterized protein</fullName>
    </submittedName>
</protein>
<name>M7ZAS3_TRIUA</name>
<proteinExistence type="predicted"/>
<accession>M7ZAS3</accession>
<dbReference type="STRING" id="4572.M7ZAS3"/>
<gene>
    <name evidence="1" type="ORF">TRIUR3_29218</name>
</gene>
<organism evidence="1">
    <name type="scientific">Triticum urartu</name>
    <name type="common">Red wild einkorn</name>
    <name type="synonym">Crithodium urartu</name>
    <dbReference type="NCBI Taxonomy" id="4572"/>
    <lineage>
        <taxon>Eukaryota</taxon>
        <taxon>Viridiplantae</taxon>
        <taxon>Streptophyta</taxon>
        <taxon>Embryophyta</taxon>
        <taxon>Tracheophyta</taxon>
        <taxon>Spermatophyta</taxon>
        <taxon>Magnoliopsida</taxon>
        <taxon>Liliopsida</taxon>
        <taxon>Poales</taxon>
        <taxon>Poaceae</taxon>
        <taxon>BOP clade</taxon>
        <taxon>Pooideae</taxon>
        <taxon>Triticodae</taxon>
        <taxon>Triticeae</taxon>
        <taxon>Triticinae</taxon>
        <taxon>Triticum</taxon>
    </lineage>
</organism>
<dbReference type="AlphaFoldDB" id="M7ZAS3"/>